<keyword evidence="3 8" id="KW-0812">Transmembrane</keyword>
<dbReference type="InterPro" id="IPR050768">
    <property type="entry name" value="UPF0353/GerABKA_families"/>
</dbReference>
<reference evidence="9 10" key="1">
    <citation type="submission" date="2018-08" db="EMBL/GenBank/DDBJ databases">
        <title>Bacillus phenotypic plasticity.</title>
        <authorList>
            <person name="Hurtado E."/>
        </authorList>
    </citation>
    <scope>NUCLEOTIDE SEQUENCE [LARGE SCALE GENOMIC DNA]</scope>
    <source>
        <strain evidence="9 10">427</strain>
    </source>
</reference>
<feature type="transmembrane region" description="Helical" evidence="8">
    <location>
        <begin position="407"/>
        <end position="427"/>
    </location>
</feature>
<evidence type="ECO:0000256" key="5">
    <source>
        <dbReference type="ARBA" id="ARBA00023136"/>
    </source>
</evidence>
<dbReference type="AlphaFoldDB" id="A0A5M8RRD3"/>
<comment type="caution">
    <text evidence="9">The sequence shown here is derived from an EMBL/GenBank/DDBJ whole genome shotgun (WGS) entry which is preliminary data.</text>
</comment>
<dbReference type="PANTHER" id="PTHR22550:SF5">
    <property type="entry name" value="LEUCINE ZIPPER PROTEIN 4"/>
    <property type="match status" value="1"/>
</dbReference>
<dbReference type="PIRSF" id="PIRSF005690">
    <property type="entry name" value="GerBA"/>
    <property type="match status" value="1"/>
</dbReference>
<evidence type="ECO:0000256" key="7">
    <source>
        <dbReference type="SAM" id="MobiDB-lite"/>
    </source>
</evidence>
<feature type="region of interest" description="Disordered" evidence="7">
    <location>
        <begin position="529"/>
        <end position="562"/>
    </location>
</feature>
<dbReference type="GO" id="GO:0005886">
    <property type="term" value="C:plasma membrane"/>
    <property type="evidence" value="ECO:0007669"/>
    <property type="project" value="UniProtKB-SubCell"/>
</dbReference>
<evidence type="ECO:0000256" key="4">
    <source>
        <dbReference type="ARBA" id="ARBA00022989"/>
    </source>
</evidence>
<proteinExistence type="inferred from homology"/>
<feature type="transmembrane region" description="Helical" evidence="8">
    <location>
        <begin position="298"/>
        <end position="319"/>
    </location>
</feature>
<gene>
    <name evidence="9" type="ORF">DX927_16945</name>
</gene>
<evidence type="ECO:0000256" key="1">
    <source>
        <dbReference type="ARBA" id="ARBA00004141"/>
    </source>
</evidence>
<dbReference type="Pfam" id="PF03323">
    <property type="entry name" value="GerA"/>
    <property type="match status" value="1"/>
</dbReference>
<evidence type="ECO:0000256" key="2">
    <source>
        <dbReference type="ARBA" id="ARBA00005278"/>
    </source>
</evidence>
<feature type="transmembrane region" description="Helical" evidence="8">
    <location>
        <begin position="462"/>
        <end position="485"/>
    </location>
</feature>
<feature type="transmembrane region" description="Helical" evidence="8">
    <location>
        <begin position="433"/>
        <end position="455"/>
    </location>
</feature>
<accession>A0A5M8RRD3</accession>
<evidence type="ECO:0000256" key="3">
    <source>
        <dbReference type="ARBA" id="ARBA00022692"/>
    </source>
</evidence>
<evidence type="ECO:0000256" key="6">
    <source>
        <dbReference type="PIRNR" id="PIRNR005690"/>
    </source>
</evidence>
<evidence type="ECO:0000313" key="10">
    <source>
        <dbReference type="Proteomes" id="UP000324326"/>
    </source>
</evidence>
<comment type="subcellular location">
    <subcellularLocation>
        <location evidence="6">Cell membrane</location>
    </subcellularLocation>
    <subcellularLocation>
        <location evidence="1">Membrane</location>
        <topology evidence="1">Multi-pass membrane protein</topology>
    </subcellularLocation>
</comment>
<comment type="similarity">
    <text evidence="2 6">Belongs to the GerABKA family.</text>
</comment>
<dbReference type="STRING" id="1925020.BTA30_10295"/>
<protein>
    <submittedName>
        <fullName evidence="9">Spore germination protein</fullName>
    </submittedName>
</protein>
<evidence type="ECO:0000256" key="8">
    <source>
        <dbReference type="SAM" id="Phobius"/>
    </source>
</evidence>
<dbReference type="InterPro" id="IPR004995">
    <property type="entry name" value="Spore_Ger"/>
</dbReference>
<dbReference type="PANTHER" id="PTHR22550">
    <property type="entry name" value="SPORE GERMINATION PROTEIN"/>
    <property type="match status" value="1"/>
</dbReference>
<keyword evidence="4 8" id="KW-1133">Transmembrane helix</keyword>
<keyword evidence="5 6" id="KW-0472">Membrane</keyword>
<sequence length="562" mass="62034">MFFCKEKYETKKGILTAMPFFFKGRHKTEKKQESLMSGDKSPETNHVTGSVRDSLAENLDVLKEITGNSADIVIRRLKTGADSQIETAVVYVAGITNEKAIHDFLLESIMNAQELMKKESGGEVLETIAEDAVALGGVNQEKRLDKIVDSLMAGGTVILADGTESAVVTSTKGGEKRSIKEPENQQSFRGSREGFIEALDTNISLIRKIIKNPNLWVEKLNMGSVTKTDVAIMYINGICNKKTVKEVKKRLAGIEIDSILESGYIEQFIEDVTFTTFPTVYHTERPDMVAGNLLEGRIAILVDGTPFVLLVPAVFIQFFQSVEDYYSRFDIATFIRFLRVLIFFISLIAPAIYVGATTFHQEMIPTQLLIVIAAQREIVPFPAVMEALIMEISFEILREAGIRLPKAIGSAVSIVGAIVIGQAAVQAGIVSPAMVIIVAITAISSFATPSFAMAISARLIRFLFILAAATTGFFGIILGLIMMFVHLSSIRSFGVPYMTPFAPFISKNWGDSVVRLPWWTHEKRPELLGNDNKLRQGKHQKPHPPASSEMKTNQEEGDQNET</sequence>
<name>A0A5M8RRD3_9BACI</name>
<feature type="transmembrane region" description="Helical" evidence="8">
    <location>
        <begin position="331"/>
        <end position="354"/>
    </location>
</feature>
<evidence type="ECO:0000313" key="9">
    <source>
        <dbReference type="EMBL" id="KAA6449556.1"/>
    </source>
</evidence>
<organism evidence="9 10">
    <name type="scientific">Bacillus swezeyi</name>
    <dbReference type="NCBI Taxonomy" id="1925020"/>
    <lineage>
        <taxon>Bacteria</taxon>
        <taxon>Bacillati</taxon>
        <taxon>Bacillota</taxon>
        <taxon>Bacilli</taxon>
        <taxon>Bacillales</taxon>
        <taxon>Bacillaceae</taxon>
        <taxon>Bacillus</taxon>
    </lineage>
</organism>
<dbReference type="EMBL" id="QSND01000003">
    <property type="protein sequence ID" value="KAA6449556.1"/>
    <property type="molecule type" value="Genomic_DNA"/>
</dbReference>
<dbReference type="Proteomes" id="UP000324326">
    <property type="component" value="Unassembled WGS sequence"/>
</dbReference>
<dbReference type="GO" id="GO:0009847">
    <property type="term" value="P:spore germination"/>
    <property type="evidence" value="ECO:0007669"/>
    <property type="project" value="UniProtKB-UniRule"/>
</dbReference>